<dbReference type="GO" id="GO:0005524">
    <property type="term" value="F:ATP binding"/>
    <property type="evidence" value="ECO:0007669"/>
    <property type="project" value="InterPro"/>
</dbReference>
<dbReference type="Gene3D" id="1.20.120.720">
    <property type="entry name" value="Myosin VI head, motor domain, U50 subdomain"/>
    <property type="match status" value="1"/>
</dbReference>
<name>A0A7L4KGB4_9AVES</name>
<feature type="non-terminal residue" evidence="3">
    <location>
        <position position="66"/>
    </location>
</feature>
<dbReference type="InterPro" id="IPR027417">
    <property type="entry name" value="P-loop_NTPase"/>
</dbReference>
<feature type="domain" description="Myosin motor" evidence="2">
    <location>
        <begin position="1"/>
        <end position="66"/>
    </location>
</feature>
<dbReference type="EMBL" id="VWPQ01019126">
    <property type="protein sequence ID" value="NXY52002.1"/>
    <property type="molecule type" value="Genomic_DNA"/>
</dbReference>
<sequence>GVPEAEQLDLFTILAAILHLGNVVVRGKDRRGDGCVVQPSDEALGLFCTLLGIEASQVTRWLCHRK</sequence>
<dbReference type="SUPFAM" id="SSF52540">
    <property type="entry name" value="P-loop containing nucleoside triphosphate hydrolases"/>
    <property type="match status" value="1"/>
</dbReference>
<gene>
    <name evidence="3" type="primary">Myo5b_4</name>
    <name evidence="3" type="ORF">CEUAER_R12965</name>
</gene>
<evidence type="ECO:0000256" key="1">
    <source>
        <dbReference type="PROSITE-ProRule" id="PRU00782"/>
    </source>
</evidence>
<keyword evidence="1" id="KW-0505">Motor protein</keyword>
<dbReference type="GO" id="GO:0003774">
    <property type="term" value="F:cytoskeletal motor activity"/>
    <property type="evidence" value="ECO:0007669"/>
    <property type="project" value="InterPro"/>
</dbReference>
<dbReference type="Pfam" id="PF00063">
    <property type="entry name" value="Myosin_head"/>
    <property type="match status" value="1"/>
</dbReference>
<comment type="caution">
    <text evidence="1">Lacks conserved residue(s) required for the propagation of feature annotation.</text>
</comment>
<comment type="similarity">
    <text evidence="1">Belongs to the TRAFAC class myosin-kinesin ATPase superfamily. Myosin family.</text>
</comment>
<dbReference type="Proteomes" id="UP000519239">
    <property type="component" value="Unassembled WGS sequence"/>
</dbReference>
<dbReference type="GO" id="GO:0003779">
    <property type="term" value="F:actin binding"/>
    <property type="evidence" value="ECO:0007669"/>
    <property type="project" value="UniProtKB-KW"/>
</dbReference>
<proteinExistence type="inferred from homology"/>
<feature type="non-terminal residue" evidence="3">
    <location>
        <position position="1"/>
    </location>
</feature>
<dbReference type="GO" id="GO:0016459">
    <property type="term" value="C:myosin complex"/>
    <property type="evidence" value="ECO:0007669"/>
    <property type="project" value="UniProtKB-KW"/>
</dbReference>
<dbReference type="PROSITE" id="PS51456">
    <property type="entry name" value="MYOSIN_MOTOR"/>
    <property type="match status" value="1"/>
</dbReference>
<evidence type="ECO:0000313" key="4">
    <source>
        <dbReference type="Proteomes" id="UP000519239"/>
    </source>
</evidence>
<protein>
    <submittedName>
        <fullName evidence="3">MYO5B protein</fullName>
    </submittedName>
</protein>
<keyword evidence="4" id="KW-1185">Reference proteome</keyword>
<comment type="caution">
    <text evidence="3">The sequence shown here is derived from an EMBL/GenBank/DDBJ whole genome shotgun (WGS) entry which is preliminary data.</text>
</comment>
<accession>A0A7L4KGB4</accession>
<dbReference type="OrthoDB" id="6108017at2759"/>
<keyword evidence="1" id="KW-0518">Myosin</keyword>
<keyword evidence="1" id="KW-0009">Actin-binding</keyword>
<evidence type="ECO:0000313" key="3">
    <source>
        <dbReference type="EMBL" id="NXY52002.1"/>
    </source>
</evidence>
<dbReference type="AlphaFoldDB" id="A0A7L4KGB4"/>
<evidence type="ECO:0000259" key="2">
    <source>
        <dbReference type="PROSITE" id="PS51456"/>
    </source>
</evidence>
<dbReference type="InterPro" id="IPR001609">
    <property type="entry name" value="Myosin_head_motor_dom-like"/>
</dbReference>
<organism evidence="3 4">
    <name type="scientific">Ceuthmochares aereus</name>
    <dbReference type="NCBI Taxonomy" id="1961834"/>
    <lineage>
        <taxon>Eukaryota</taxon>
        <taxon>Metazoa</taxon>
        <taxon>Chordata</taxon>
        <taxon>Craniata</taxon>
        <taxon>Vertebrata</taxon>
        <taxon>Euteleostomi</taxon>
        <taxon>Archelosauria</taxon>
        <taxon>Archosauria</taxon>
        <taxon>Dinosauria</taxon>
        <taxon>Saurischia</taxon>
        <taxon>Theropoda</taxon>
        <taxon>Coelurosauria</taxon>
        <taxon>Aves</taxon>
        <taxon>Neognathae</taxon>
        <taxon>Neoaves</taxon>
        <taxon>Otidimorphae</taxon>
        <taxon>Cuculiformes</taxon>
        <taxon>Cuculidae</taxon>
        <taxon>Ceuthmochares</taxon>
    </lineage>
</organism>
<reference evidence="3 4" key="1">
    <citation type="submission" date="2019-09" db="EMBL/GenBank/DDBJ databases">
        <title>Bird 10,000 Genomes (B10K) Project - Family phase.</title>
        <authorList>
            <person name="Zhang G."/>
        </authorList>
    </citation>
    <scope>NUCLEOTIDE SEQUENCE [LARGE SCALE GENOMIC DNA]</scope>
    <source>
        <strain evidence="3">B10K-CU-031-02</strain>
        <tissue evidence="3">Muscle</tissue>
    </source>
</reference>